<feature type="domain" description="ABC transporter substrate-binding protein PnrA-like" evidence="9">
    <location>
        <begin position="59"/>
        <end position="364"/>
    </location>
</feature>
<organism evidence="10">
    <name type="scientific">Candidatus Actinomarina minuta</name>
    <dbReference type="NCBI Taxonomy" id="1389454"/>
    <lineage>
        <taxon>Bacteria</taxon>
        <taxon>Bacillati</taxon>
        <taxon>Actinomycetota</taxon>
        <taxon>Actinomycetes</taxon>
        <taxon>Candidatus Actinomarinidae</taxon>
        <taxon>Candidatus Actinomarinales</taxon>
        <taxon>Candidatus Actinomarineae</taxon>
        <taxon>Candidatus Actinomarinaceae</taxon>
        <taxon>Candidatus Actinomarina</taxon>
    </lineage>
</organism>
<evidence type="ECO:0000313" key="10">
    <source>
        <dbReference type="EMBL" id="AGQ20030.1"/>
    </source>
</evidence>
<reference evidence="10" key="1">
    <citation type="journal article" date="2013" name="Sci. Rep.">
        <title>Metagenomics uncovers a new group of low GC and ultra-small marine Actinobacteria.</title>
        <authorList>
            <person name="Ghai R."/>
            <person name="Mizuno C.M."/>
            <person name="Picazo A."/>
            <person name="Camacho A."/>
            <person name="Rodriguez-Valera F."/>
        </authorList>
    </citation>
    <scope>NUCLEOTIDE SEQUENCE</scope>
</reference>
<keyword evidence="3" id="KW-1003">Cell membrane</keyword>
<dbReference type="PROSITE" id="PS51257">
    <property type="entry name" value="PROKAR_LIPOPROTEIN"/>
    <property type="match status" value="1"/>
</dbReference>
<protein>
    <submittedName>
        <fullName evidence="10">Putative ABC-type transport system, periplasmic component/surface lipoprotein</fullName>
    </submittedName>
</protein>
<comment type="subcellular location">
    <subcellularLocation>
        <location evidence="1">Cell membrane</location>
        <topology evidence="1">Lipid-anchor</topology>
    </subcellularLocation>
</comment>
<keyword evidence="4 8" id="KW-0732">Signal</keyword>
<dbReference type="Pfam" id="PF02608">
    <property type="entry name" value="Bmp"/>
    <property type="match status" value="1"/>
</dbReference>
<dbReference type="AlphaFoldDB" id="S5DSN1"/>
<dbReference type="Gene3D" id="3.40.50.2300">
    <property type="match status" value="2"/>
</dbReference>
<dbReference type="PANTHER" id="PTHR34296:SF2">
    <property type="entry name" value="ABC TRANSPORTER GUANOSINE-BINDING PROTEIN NUPN"/>
    <property type="match status" value="1"/>
</dbReference>
<feature type="region of interest" description="Disordered" evidence="7">
    <location>
        <begin position="25"/>
        <end position="53"/>
    </location>
</feature>
<dbReference type="EMBL" id="KC811149">
    <property type="protein sequence ID" value="AGQ20030.1"/>
    <property type="molecule type" value="Genomic_DNA"/>
</dbReference>
<accession>S5DSN1</accession>
<feature type="compositionally biased region" description="Low complexity" evidence="7">
    <location>
        <begin position="43"/>
        <end position="53"/>
    </location>
</feature>
<evidence type="ECO:0000256" key="3">
    <source>
        <dbReference type="ARBA" id="ARBA00022475"/>
    </source>
</evidence>
<keyword evidence="5" id="KW-0472">Membrane</keyword>
<dbReference type="InterPro" id="IPR028082">
    <property type="entry name" value="Peripla_BP_I"/>
</dbReference>
<evidence type="ECO:0000256" key="1">
    <source>
        <dbReference type="ARBA" id="ARBA00004193"/>
    </source>
</evidence>
<dbReference type="PANTHER" id="PTHR34296">
    <property type="entry name" value="TRANSCRIPTIONAL ACTIVATOR PROTEIN MED"/>
    <property type="match status" value="1"/>
</dbReference>
<evidence type="ECO:0000256" key="6">
    <source>
        <dbReference type="ARBA" id="ARBA00023288"/>
    </source>
</evidence>
<feature type="signal peptide" evidence="8">
    <location>
        <begin position="1"/>
        <end position="25"/>
    </location>
</feature>
<dbReference type="SUPFAM" id="SSF53822">
    <property type="entry name" value="Periplasmic binding protein-like I"/>
    <property type="match status" value="1"/>
</dbReference>
<dbReference type="InterPro" id="IPR003760">
    <property type="entry name" value="PnrA-like"/>
</dbReference>
<comment type="similarity">
    <text evidence="2">Belongs to the BMP lipoprotein family.</text>
</comment>
<keyword evidence="6 10" id="KW-0449">Lipoprotein</keyword>
<evidence type="ECO:0000256" key="2">
    <source>
        <dbReference type="ARBA" id="ARBA00008610"/>
    </source>
</evidence>
<proteinExistence type="inferred from homology"/>
<name>S5DSN1_9ACTN</name>
<evidence type="ECO:0000256" key="8">
    <source>
        <dbReference type="SAM" id="SignalP"/>
    </source>
</evidence>
<sequence length="366" mass="37699">MKSKWLILFMVFALLITACGGSDTAEETVEEAEEAPAESLDSPATTAAPTTTAGPTASVGVVYDIGGRGDLSFNDMAYAGLERAIAELGVDGIDLEPNEGGENRPELLTLLADEGKDLIIGVGFLFADAMTEVATAYPDTSFGIIDSAVDPANVSGMVFAEEQGSYLVGVAAGLKTTTNKIGFIGGVEFPLIQKFEAGFVAGVAASCAACTVDVKYVTYPPDFGGFNDAAKAKEIALAQYEEGADIIYHAAGGAGNGLFEAAKEVSDSTGTKVWAIGVDADQAKTVSAELAPYILTSMIKRVDVAVYNTIKAVVDGSFAGGVTVFDLSVDGVGYSTTGGWIDDIVSDLEAYKAQIISGDIEVPAAP</sequence>
<evidence type="ECO:0000256" key="5">
    <source>
        <dbReference type="ARBA" id="ARBA00023136"/>
    </source>
</evidence>
<evidence type="ECO:0000259" key="9">
    <source>
        <dbReference type="Pfam" id="PF02608"/>
    </source>
</evidence>
<feature type="chain" id="PRO_5004527868" evidence="8">
    <location>
        <begin position="26"/>
        <end position="366"/>
    </location>
</feature>
<dbReference type="GO" id="GO:0005886">
    <property type="term" value="C:plasma membrane"/>
    <property type="evidence" value="ECO:0007669"/>
    <property type="project" value="UniProtKB-SubCell"/>
</dbReference>
<feature type="compositionally biased region" description="Acidic residues" evidence="7">
    <location>
        <begin position="25"/>
        <end position="36"/>
    </location>
</feature>
<dbReference type="CDD" id="cd06354">
    <property type="entry name" value="PBP1_PrnA-like"/>
    <property type="match status" value="1"/>
</dbReference>
<dbReference type="InterPro" id="IPR050957">
    <property type="entry name" value="BMP_lipoprotein"/>
</dbReference>
<evidence type="ECO:0000256" key="7">
    <source>
        <dbReference type="SAM" id="MobiDB-lite"/>
    </source>
</evidence>
<evidence type="ECO:0000256" key="4">
    <source>
        <dbReference type="ARBA" id="ARBA00022729"/>
    </source>
</evidence>